<evidence type="ECO:0000259" key="2">
    <source>
        <dbReference type="PROSITE" id="PS50056"/>
    </source>
</evidence>
<comment type="caution">
    <text evidence="3">The sequence shown here is derived from an EMBL/GenBank/DDBJ whole genome shotgun (WGS) entry which is preliminary data.</text>
</comment>
<dbReference type="InterPro" id="IPR029021">
    <property type="entry name" value="Prot-tyrosine_phosphatase-like"/>
</dbReference>
<dbReference type="EMBL" id="AVFL01000043">
    <property type="protein sequence ID" value="EWY36464.1"/>
    <property type="molecule type" value="Genomic_DNA"/>
</dbReference>
<reference evidence="3 4" key="1">
    <citation type="submission" date="2013-08" db="EMBL/GenBank/DDBJ databases">
        <title>The genome sequence of Skermanella stibiiresistens.</title>
        <authorList>
            <person name="Zhu W."/>
            <person name="Wang G."/>
        </authorList>
    </citation>
    <scope>NUCLEOTIDE SEQUENCE [LARGE SCALE GENOMIC DNA]</scope>
    <source>
        <strain evidence="3 4">SB22</strain>
    </source>
</reference>
<dbReference type="PANTHER" id="PTHR31126:SF72">
    <property type="entry name" value="DUAL SPECIFICITY PROTEIN PHOSPHATASE TPBA"/>
    <property type="match status" value="1"/>
</dbReference>
<dbReference type="AlphaFoldDB" id="W9GRR0"/>
<organism evidence="3 4">
    <name type="scientific">Skermanella stibiiresistens SB22</name>
    <dbReference type="NCBI Taxonomy" id="1385369"/>
    <lineage>
        <taxon>Bacteria</taxon>
        <taxon>Pseudomonadati</taxon>
        <taxon>Pseudomonadota</taxon>
        <taxon>Alphaproteobacteria</taxon>
        <taxon>Rhodospirillales</taxon>
        <taxon>Azospirillaceae</taxon>
        <taxon>Skermanella</taxon>
    </lineage>
</organism>
<gene>
    <name evidence="3" type="ORF">N825_26890</name>
</gene>
<dbReference type="InterPro" id="IPR000387">
    <property type="entry name" value="Tyr_Pase_dom"/>
</dbReference>
<keyword evidence="4" id="KW-1185">Reference proteome</keyword>
<evidence type="ECO:0000313" key="4">
    <source>
        <dbReference type="Proteomes" id="UP000019486"/>
    </source>
</evidence>
<evidence type="ECO:0000313" key="3">
    <source>
        <dbReference type="EMBL" id="EWY36464.1"/>
    </source>
</evidence>
<feature type="domain" description="Tyrosine specific protein phosphatases" evidence="2">
    <location>
        <begin position="89"/>
        <end position="124"/>
    </location>
</feature>
<dbReference type="Gene3D" id="3.90.190.10">
    <property type="entry name" value="Protein tyrosine phosphatase superfamily"/>
    <property type="match status" value="1"/>
</dbReference>
<protein>
    <submittedName>
        <fullName evidence="3">Tyrosine/serine protein phosphatase</fullName>
    </submittedName>
</protein>
<dbReference type="PROSITE" id="PS00383">
    <property type="entry name" value="TYR_PHOSPHATASE_1"/>
    <property type="match status" value="1"/>
</dbReference>
<dbReference type="GO" id="GO:0004721">
    <property type="term" value="F:phosphoprotein phosphatase activity"/>
    <property type="evidence" value="ECO:0007669"/>
    <property type="project" value="InterPro"/>
</dbReference>
<sequence length="172" mass="19194">MGIAVLHLGVVNLGENFHPVIAGEVYRSAQPTPERIDAYRRHYGIRTIINLRGDNTGSPWYDREVAESARLGIAHVDFRMSAKRQMTDTQFGDLMEILRTAEKPILIHCTSGADRTGLVSALYLAGVAKEGEERSEDQISFRYGHVPFWFLAAHAMDSSFEARELALGFPDS</sequence>
<comment type="similarity">
    <text evidence="1">Belongs to the protein-tyrosine phosphatase family.</text>
</comment>
<dbReference type="PROSITE" id="PS50056">
    <property type="entry name" value="TYR_PHOSPHATASE_2"/>
    <property type="match status" value="1"/>
</dbReference>
<dbReference type="SUPFAM" id="SSF52799">
    <property type="entry name" value="(Phosphotyrosine protein) phosphatases II"/>
    <property type="match status" value="1"/>
</dbReference>
<accession>W9GRR0</accession>
<dbReference type="CDD" id="cd14529">
    <property type="entry name" value="TpbA-like"/>
    <property type="match status" value="1"/>
</dbReference>
<name>W9GRR0_9PROT</name>
<proteinExistence type="inferred from homology"/>
<dbReference type="PANTHER" id="PTHR31126">
    <property type="entry name" value="TYROSINE-PROTEIN PHOSPHATASE"/>
    <property type="match status" value="1"/>
</dbReference>
<evidence type="ECO:0000256" key="1">
    <source>
        <dbReference type="ARBA" id="ARBA00009580"/>
    </source>
</evidence>
<dbReference type="PATRIC" id="fig|1385369.3.peg.6545"/>
<dbReference type="Proteomes" id="UP000019486">
    <property type="component" value="Unassembled WGS sequence"/>
</dbReference>
<dbReference type="InterPro" id="IPR026893">
    <property type="entry name" value="Tyr/Ser_Pase_IphP-type"/>
</dbReference>
<dbReference type="STRING" id="1385369.N825_26890"/>
<dbReference type="InterPro" id="IPR016130">
    <property type="entry name" value="Tyr_Pase_AS"/>
</dbReference>
<dbReference type="Pfam" id="PF13350">
    <property type="entry name" value="Y_phosphatase3"/>
    <property type="match status" value="1"/>
</dbReference>